<keyword evidence="3" id="KW-1185">Reference proteome</keyword>
<name>A0A917RLF9_9NOCA</name>
<evidence type="ECO:0000313" key="3">
    <source>
        <dbReference type="Proteomes" id="UP000638263"/>
    </source>
</evidence>
<dbReference type="Pfam" id="PF04341">
    <property type="entry name" value="DUF485"/>
    <property type="match status" value="1"/>
</dbReference>
<sequence>MAVDHSTIGRTRYAPVDPDFQQVAASPDFAELVDRRTGFVRVALAGSILWFGAFVILTAYAHNFMGQFVARGVTVAYALGLSQFVLVWVVTAAYLRASTRVFVPLENRALEAVTGTSSSGGPA</sequence>
<dbReference type="AlphaFoldDB" id="A0A917RLF9"/>
<dbReference type="InterPro" id="IPR007436">
    <property type="entry name" value="DUF485"/>
</dbReference>
<evidence type="ECO:0000313" key="2">
    <source>
        <dbReference type="EMBL" id="GGL13949.1"/>
    </source>
</evidence>
<dbReference type="RefSeq" id="WP_063916245.1">
    <property type="nucleotide sequence ID" value="NZ_BMMH01000005.1"/>
</dbReference>
<dbReference type="EMBL" id="BMMH01000005">
    <property type="protein sequence ID" value="GGL13949.1"/>
    <property type="molecule type" value="Genomic_DNA"/>
</dbReference>
<feature type="transmembrane region" description="Helical" evidence="1">
    <location>
        <begin position="74"/>
        <end position="95"/>
    </location>
</feature>
<organism evidence="2 3">
    <name type="scientific">Nocardia jinanensis</name>
    <dbReference type="NCBI Taxonomy" id="382504"/>
    <lineage>
        <taxon>Bacteria</taxon>
        <taxon>Bacillati</taxon>
        <taxon>Actinomycetota</taxon>
        <taxon>Actinomycetes</taxon>
        <taxon>Mycobacteriales</taxon>
        <taxon>Nocardiaceae</taxon>
        <taxon>Nocardia</taxon>
    </lineage>
</organism>
<dbReference type="PANTHER" id="PTHR38441">
    <property type="entry name" value="INTEGRAL MEMBRANE PROTEIN-RELATED"/>
    <property type="match status" value="1"/>
</dbReference>
<comment type="caution">
    <text evidence="2">The sequence shown here is derived from an EMBL/GenBank/DDBJ whole genome shotgun (WGS) entry which is preliminary data.</text>
</comment>
<proteinExistence type="predicted"/>
<keyword evidence="1" id="KW-1133">Transmembrane helix</keyword>
<accession>A0A917RLF9</accession>
<evidence type="ECO:0000256" key="1">
    <source>
        <dbReference type="SAM" id="Phobius"/>
    </source>
</evidence>
<protein>
    <recommendedName>
        <fullName evidence="4">DUF485 domain-containing protein</fullName>
    </recommendedName>
</protein>
<feature type="transmembrane region" description="Helical" evidence="1">
    <location>
        <begin position="42"/>
        <end position="62"/>
    </location>
</feature>
<dbReference type="PANTHER" id="PTHR38441:SF1">
    <property type="entry name" value="MEMBRANE PROTEIN"/>
    <property type="match status" value="1"/>
</dbReference>
<gene>
    <name evidence="2" type="ORF">GCM10011588_30550</name>
</gene>
<reference evidence="2" key="2">
    <citation type="submission" date="2020-09" db="EMBL/GenBank/DDBJ databases">
        <authorList>
            <person name="Sun Q."/>
            <person name="Zhou Y."/>
        </authorList>
    </citation>
    <scope>NUCLEOTIDE SEQUENCE</scope>
    <source>
        <strain evidence="2">CGMCC 4.3508</strain>
    </source>
</reference>
<evidence type="ECO:0008006" key="4">
    <source>
        <dbReference type="Google" id="ProtNLM"/>
    </source>
</evidence>
<keyword evidence="1" id="KW-0812">Transmembrane</keyword>
<reference evidence="2" key="1">
    <citation type="journal article" date="2014" name="Int. J. Syst. Evol. Microbiol.">
        <title>Complete genome sequence of Corynebacterium casei LMG S-19264T (=DSM 44701T), isolated from a smear-ripened cheese.</title>
        <authorList>
            <consortium name="US DOE Joint Genome Institute (JGI-PGF)"/>
            <person name="Walter F."/>
            <person name="Albersmeier A."/>
            <person name="Kalinowski J."/>
            <person name="Ruckert C."/>
        </authorList>
    </citation>
    <scope>NUCLEOTIDE SEQUENCE</scope>
    <source>
        <strain evidence="2">CGMCC 4.3508</strain>
    </source>
</reference>
<keyword evidence="1" id="KW-0472">Membrane</keyword>
<dbReference type="Proteomes" id="UP000638263">
    <property type="component" value="Unassembled WGS sequence"/>
</dbReference>